<dbReference type="GO" id="GO:0008173">
    <property type="term" value="F:RNA methyltransferase activity"/>
    <property type="evidence" value="ECO:0007669"/>
    <property type="project" value="TreeGrafter"/>
</dbReference>
<dbReference type="PROSITE" id="PS51143">
    <property type="entry name" value="MT_A70"/>
    <property type="match status" value="1"/>
</dbReference>
<dbReference type="InterPro" id="IPR007757">
    <property type="entry name" value="MT-A70-like"/>
</dbReference>
<reference evidence="3" key="2">
    <citation type="submission" date="2025-09" db="UniProtKB">
        <authorList>
            <consortium name="Ensembl"/>
        </authorList>
    </citation>
    <scope>IDENTIFICATION</scope>
</reference>
<evidence type="ECO:0000256" key="1">
    <source>
        <dbReference type="PROSITE-ProRule" id="PRU00489"/>
    </source>
</evidence>
<dbReference type="GO" id="GO:0032259">
    <property type="term" value="P:methylation"/>
    <property type="evidence" value="ECO:0007669"/>
    <property type="project" value="InterPro"/>
</dbReference>
<name>A0A3Q2QN71_FUNHE</name>
<dbReference type="Pfam" id="PF05063">
    <property type="entry name" value="MT-A70"/>
    <property type="match status" value="1"/>
</dbReference>
<dbReference type="STRING" id="8078.ENSFHEP00000028187"/>
<proteinExistence type="inferred from homology"/>
<dbReference type="AlphaFoldDB" id="A0A3Q2QN71"/>
<feature type="compositionally biased region" description="Basic residues" evidence="2">
    <location>
        <begin position="74"/>
        <end position="83"/>
    </location>
</feature>
<evidence type="ECO:0000313" key="3">
    <source>
        <dbReference type="Ensembl" id="ENSFHEP00000028187.1"/>
    </source>
</evidence>
<dbReference type="InterPro" id="IPR002052">
    <property type="entry name" value="DNA_methylase_N6_adenine_CS"/>
</dbReference>
<evidence type="ECO:0000313" key="4">
    <source>
        <dbReference type="Proteomes" id="UP000265000"/>
    </source>
</evidence>
<dbReference type="PANTHER" id="PTHR12829:SF4">
    <property type="entry name" value="N(6)-ADENINE-SPECIFIC METHYLTRANSFERASE METTL4"/>
    <property type="match status" value="1"/>
</dbReference>
<accession>A0A3Q2QN71</accession>
<sequence length="446" mass="49908">MSVVLQNSSGWVLDARSLIDRGYERCVRCTGHLKSRVKCSFKRQCFQISKSHYNVSGAATVDGKHTAVMQKTDKRSKKRKRKHSENQGEIDAKAFHEKVRGVILEGTKSLVDSAQSAGYLMGEAEAVKDSPPSQDCRLAALCEMAKELPLVADEEQEWTRSLFTEEGRVSQVDLFSQVTENREAWAALVSLMGEEYIIPPNTAFLLSDFTRLQPLVQSGRRFDLIVIDPPWENKSVKRSRRYSSLPSSLLKRLPVALLASPGCLVVTWVTNRPSHLRFVRDELYPHWAVEVVAEWFWVKVTTSGEFVFPLESPHKKPYEVLVLGRYRPTDGLTSPLKTESVPVEDKRLIVSVPSALHSQKPSLSEVLKLYVGAEAECLELFARSLQPGWTSWGNEVLKFQHVTYFSLEAEAREDGADDPAVALDCSLPEKSDGLEVSSLPANSAES</sequence>
<dbReference type="GO" id="GO:0003676">
    <property type="term" value="F:nucleic acid binding"/>
    <property type="evidence" value="ECO:0007669"/>
    <property type="project" value="InterPro"/>
</dbReference>
<protein>
    <submittedName>
        <fullName evidence="3">Methyltransferase 4, N6-adenosine</fullName>
    </submittedName>
</protein>
<dbReference type="SUPFAM" id="SSF53335">
    <property type="entry name" value="S-adenosyl-L-methionine-dependent methyltransferases"/>
    <property type="match status" value="1"/>
</dbReference>
<dbReference type="InterPro" id="IPR029063">
    <property type="entry name" value="SAM-dependent_MTases_sf"/>
</dbReference>
<dbReference type="GO" id="GO:0005829">
    <property type="term" value="C:cytosol"/>
    <property type="evidence" value="ECO:0007669"/>
    <property type="project" value="TreeGrafter"/>
</dbReference>
<dbReference type="PROSITE" id="PS00092">
    <property type="entry name" value="N6_MTASE"/>
    <property type="match status" value="1"/>
</dbReference>
<dbReference type="GeneTree" id="ENSGT00390000016237"/>
<dbReference type="Proteomes" id="UP000265000">
    <property type="component" value="Unplaced"/>
</dbReference>
<evidence type="ECO:0000256" key="2">
    <source>
        <dbReference type="SAM" id="MobiDB-lite"/>
    </source>
</evidence>
<keyword evidence="4" id="KW-1185">Reference proteome</keyword>
<dbReference type="GO" id="GO:0005634">
    <property type="term" value="C:nucleus"/>
    <property type="evidence" value="ECO:0007669"/>
    <property type="project" value="TreeGrafter"/>
</dbReference>
<feature type="region of interest" description="Disordered" evidence="2">
    <location>
        <begin position="64"/>
        <end position="89"/>
    </location>
</feature>
<comment type="similarity">
    <text evidence="1">Belongs to the MT-A70-like family.</text>
</comment>
<dbReference type="Ensembl" id="ENSFHET00000017592.1">
    <property type="protein sequence ID" value="ENSFHEP00000028187.1"/>
    <property type="gene ID" value="ENSFHEG00000012147.1"/>
</dbReference>
<dbReference type="GO" id="GO:0009007">
    <property type="term" value="F:site-specific DNA-methyltransferase (adenine-specific) activity"/>
    <property type="evidence" value="ECO:0007669"/>
    <property type="project" value="TreeGrafter"/>
</dbReference>
<reference evidence="3" key="1">
    <citation type="submission" date="2025-08" db="UniProtKB">
        <authorList>
            <consortium name="Ensembl"/>
        </authorList>
    </citation>
    <scope>IDENTIFICATION</scope>
</reference>
<organism evidence="3 4">
    <name type="scientific">Fundulus heteroclitus</name>
    <name type="common">Killifish</name>
    <name type="synonym">Mummichog</name>
    <dbReference type="NCBI Taxonomy" id="8078"/>
    <lineage>
        <taxon>Eukaryota</taxon>
        <taxon>Metazoa</taxon>
        <taxon>Chordata</taxon>
        <taxon>Craniata</taxon>
        <taxon>Vertebrata</taxon>
        <taxon>Euteleostomi</taxon>
        <taxon>Actinopterygii</taxon>
        <taxon>Neopterygii</taxon>
        <taxon>Teleostei</taxon>
        <taxon>Neoteleostei</taxon>
        <taxon>Acanthomorphata</taxon>
        <taxon>Ovalentaria</taxon>
        <taxon>Atherinomorphae</taxon>
        <taxon>Cyprinodontiformes</taxon>
        <taxon>Fundulidae</taxon>
        <taxon>Fundulus</taxon>
    </lineage>
</organism>
<dbReference type="PANTHER" id="PTHR12829">
    <property type="entry name" value="N6-ADENOSINE-METHYLTRANSFERASE"/>
    <property type="match status" value="1"/>
</dbReference>